<dbReference type="EMBL" id="JAHQIW010004527">
    <property type="protein sequence ID" value="KAJ1362774.1"/>
    <property type="molecule type" value="Genomic_DNA"/>
</dbReference>
<dbReference type="InterPro" id="IPR055455">
    <property type="entry name" value="HEAT_PSME4"/>
</dbReference>
<protein>
    <recommendedName>
        <fullName evidence="1">Proteasome activator complex subunit 4-like HEAT repeat-like domain-containing protein</fullName>
    </recommendedName>
</protein>
<gene>
    <name evidence="2" type="ORF">KIN20_022447</name>
</gene>
<evidence type="ECO:0000313" key="2">
    <source>
        <dbReference type="EMBL" id="KAJ1362774.1"/>
    </source>
</evidence>
<dbReference type="GO" id="GO:0010499">
    <property type="term" value="P:proteasomal ubiquitin-independent protein catabolic process"/>
    <property type="evidence" value="ECO:0007669"/>
    <property type="project" value="TreeGrafter"/>
</dbReference>
<reference evidence="2" key="1">
    <citation type="submission" date="2021-06" db="EMBL/GenBank/DDBJ databases">
        <title>Parelaphostrongylus tenuis whole genome reference sequence.</title>
        <authorList>
            <person name="Garwood T.J."/>
            <person name="Larsen P.A."/>
            <person name="Fountain-Jones N.M."/>
            <person name="Garbe J.R."/>
            <person name="Macchietto M.G."/>
            <person name="Kania S.A."/>
            <person name="Gerhold R.W."/>
            <person name="Richards J.E."/>
            <person name="Wolf T.M."/>
        </authorList>
    </citation>
    <scope>NUCLEOTIDE SEQUENCE</scope>
    <source>
        <strain evidence="2">MNPRO001-30</strain>
        <tissue evidence="2">Meninges</tissue>
    </source>
</reference>
<sequence>MDKREVMHHIMLIRNAVLGASASLPFFEGPNLGLEDSLSLGALEHPIARPTTAPVLMLNGESVRDVVLKSVRPLLDYLLKQSEDDVKSIQQVAMLLNTLASCRGLTSELFVTSVLSYRTTKAILSDEIVGNRGNIEMLSEEYLLLMHKKRNVTQCGYLCKPQHIEILHMLVKIGTSTYSQNRIKAQLVLVNLLKDYPFAHKSILGELIDLLNPSSNSSHEQIKGALHILTDHKRDALVLRAGFEAQLLAMPAIVATSHSEKPSIIDLLELAQNSIVELFESYRIKYEIPDEMREIAIALLDEKEACPFNAYGGVPSDELIEANANNLSVLEEKLTRQYYELAEKLLSLATDPNLHWRHVDMAQSFLSLLVRRDVPYPEPCLRMWVRLLIHDTVKARRMAAAVVASWLKLNKPKAVKREWVIPNKEPNTSVGARWPIRYGIRNDNRCMMYEEEMLPKTDQEWDAFQFCGKQHWGFYTWPEKLITYAPLAEQQAIDRHDEDLSETEMFIVETFRDPEFSERLRTLFAVEDVKEDSFNSVNFSLFQGLCRCFNDILCPVLKEHLEVLISSPKGSDQKLASEIVAGIVNGAKLWKWARQKKMWAWLTPLLTRALENMKEEAMRSWGACVATICGCSESRMLKPLLDILFALILRPTESAFAAQARLFVLQGGLCQFEWRTIELWNKVASYLSKVAVTQQYANLRDRMALSLVTASWFDLPSVYYDPDIPDSLHAPTTAQCIGFYDQQMGACWDETRLNCGNAYSDTPELNGSGDTEMKRAARLALKGALSFILHLSGQSLTSIPASILRLLPVFCHFSNDVGLVKSLRNILNPILQINCKYFWYS</sequence>
<evidence type="ECO:0000259" key="1">
    <source>
        <dbReference type="Pfam" id="PF23096"/>
    </source>
</evidence>
<dbReference type="InterPro" id="IPR035309">
    <property type="entry name" value="PSME4"/>
</dbReference>
<dbReference type="GO" id="GO:0005829">
    <property type="term" value="C:cytosol"/>
    <property type="evidence" value="ECO:0007669"/>
    <property type="project" value="TreeGrafter"/>
</dbReference>
<dbReference type="Proteomes" id="UP001196413">
    <property type="component" value="Unassembled WGS sequence"/>
</dbReference>
<keyword evidence="3" id="KW-1185">Reference proteome</keyword>
<evidence type="ECO:0000313" key="3">
    <source>
        <dbReference type="Proteomes" id="UP001196413"/>
    </source>
</evidence>
<dbReference type="InterPro" id="IPR016024">
    <property type="entry name" value="ARM-type_fold"/>
</dbReference>
<dbReference type="Pfam" id="PF23096">
    <property type="entry name" value="HEAT_PSME4"/>
    <property type="match status" value="1"/>
</dbReference>
<organism evidence="2 3">
    <name type="scientific">Parelaphostrongylus tenuis</name>
    <name type="common">Meningeal worm</name>
    <dbReference type="NCBI Taxonomy" id="148309"/>
    <lineage>
        <taxon>Eukaryota</taxon>
        <taxon>Metazoa</taxon>
        <taxon>Ecdysozoa</taxon>
        <taxon>Nematoda</taxon>
        <taxon>Chromadorea</taxon>
        <taxon>Rhabditida</taxon>
        <taxon>Rhabditina</taxon>
        <taxon>Rhabditomorpha</taxon>
        <taxon>Strongyloidea</taxon>
        <taxon>Metastrongylidae</taxon>
        <taxon>Parelaphostrongylus</taxon>
    </lineage>
</organism>
<feature type="domain" description="Proteasome activator complex subunit 4-like HEAT repeat-like" evidence="1">
    <location>
        <begin position="381"/>
        <end position="666"/>
    </location>
</feature>
<name>A0AAD5NBL7_PARTN</name>
<dbReference type="AlphaFoldDB" id="A0AAD5NBL7"/>
<dbReference type="PANTHER" id="PTHR32170">
    <property type="entry name" value="PROTEASOME ACTIVATOR COMPLEX SUBUNIT 4"/>
    <property type="match status" value="1"/>
</dbReference>
<dbReference type="GO" id="GO:0005634">
    <property type="term" value="C:nucleus"/>
    <property type="evidence" value="ECO:0007669"/>
    <property type="project" value="TreeGrafter"/>
</dbReference>
<comment type="caution">
    <text evidence="2">The sequence shown here is derived from an EMBL/GenBank/DDBJ whole genome shotgun (WGS) entry which is preliminary data.</text>
</comment>
<accession>A0AAD5NBL7</accession>
<proteinExistence type="predicted"/>
<dbReference type="SUPFAM" id="SSF48371">
    <property type="entry name" value="ARM repeat"/>
    <property type="match status" value="1"/>
</dbReference>
<dbReference type="PANTHER" id="PTHR32170:SF3">
    <property type="entry name" value="PROTEASOME ACTIVATOR COMPLEX SUBUNIT 4"/>
    <property type="match status" value="1"/>
</dbReference>
<dbReference type="GO" id="GO:0070628">
    <property type="term" value="F:proteasome binding"/>
    <property type="evidence" value="ECO:0007669"/>
    <property type="project" value="InterPro"/>
</dbReference>
<dbReference type="GO" id="GO:0016504">
    <property type="term" value="F:peptidase activator activity"/>
    <property type="evidence" value="ECO:0007669"/>
    <property type="project" value="InterPro"/>
</dbReference>